<evidence type="ECO:0000256" key="6">
    <source>
        <dbReference type="ARBA" id="ARBA00022989"/>
    </source>
</evidence>
<accession>A0A2I1R7X7</accession>
<dbReference type="Pfam" id="PF07690">
    <property type="entry name" value="MFS_1"/>
    <property type="match status" value="1"/>
</dbReference>
<dbReference type="InterPro" id="IPR004638">
    <property type="entry name" value="EmrB-like"/>
</dbReference>
<dbReference type="Gene3D" id="1.20.1720.10">
    <property type="entry name" value="Multidrug resistance protein D"/>
    <property type="match status" value="1"/>
</dbReference>
<comment type="subcellular location">
    <subcellularLocation>
        <location evidence="1">Cell membrane</location>
        <topology evidence="1">Multi-pass membrane protein</topology>
    </subcellularLocation>
</comment>
<dbReference type="NCBIfam" id="TIGR00711">
    <property type="entry name" value="efflux_EmrB"/>
    <property type="match status" value="1"/>
</dbReference>
<comment type="similarity">
    <text evidence="2">Belongs to the major facilitator superfamily. EmrB family.</text>
</comment>
<dbReference type="PANTHER" id="PTHR42718">
    <property type="entry name" value="MAJOR FACILITATOR SUPERFAMILY MULTIDRUG TRANSPORTER MFSC"/>
    <property type="match status" value="1"/>
</dbReference>
<dbReference type="RefSeq" id="WP_101820485.1">
    <property type="nucleotide sequence ID" value="NZ_PKJC01000008.1"/>
</dbReference>
<dbReference type="AlphaFoldDB" id="A0A2I1R7X7"/>
<dbReference type="PROSITE" id="PS50850">
    <property type="entry name" value="MFS"/>
    <property type="match status" value="1"/>
</dbReference>
<evidence type="ECO:0000256" key="4">
    <source>
        <dbReference type="ARBA" id="ARBA00022475"/>
    </source>
</evidence>
<feature type="transmembrane region" description="Helical" evidence="8">
    <location>
        <begin position="281"/>
        <end position="308"/>
    </location>
</feature>
<dbReference type="InterPro" id="IPR036259">
    <property type="entry name" value="MFS_trans_sf"/>
</dbReference>
<evidence type="ECO:0000256" key="5">
    <source>
        <dbReference type="ARBA" id="ARBA00022692"/>
    </source>
</evidence>
<dbReference type="PANTHER" id="PTHR42718:SF9">
    <property type="entry name" value="MAJOR FACILITATOR SUPERFAMILY MULTIDRUG TRANSPORTER MFSC"/>
    <property type="match status" value="1"/>
</dbReference>
<dbReference type="Proteomes" id="UP000234662">
    <property type="component" value="Unassembled WGS sequence"/>
</dbReference>
<dbReference type="CDD" id="cd17503">
    <property type="entry name" value="MFS_LmrB_MDR_like"/>
    <property type="match status" value="1"/>
</dbReference>
<dbReference type="GO" id="GO:0022857">
    <property type="term" value="F:transmembrane transporter activity"/>
    <property type="evidence" value="ECO:0007669"/>
    <property type="project" value="InterPro"/>
</dbReference>
<evidence type="ECO:0000313" key="10">
    <source>
        <dbReference type="EMBL" id="PKZ65215.1"/>
    </source>
</evidence>
<keyword evidence="4" id="KW-1003">Cell membrane</keyword>
<feature type="transmembrane region" description="Helical" evidence="8">
    <location>
        <begin position="320"/>
        <end position="341"/>
    </location>
</feature>
<feature type="transmembrane region" description="Helical" evidence="8">
    <location>
        <begin position="454"/>
        <end position="476"/>
    </location>
</feature>
<keyword evidence="5 8" id="KW-0812">Transmembrane</keyword>
<dbReference type="SUPFAM" id="SSF103473">
    <property type="entry name" value="MFS general substrate transporter"/>
    <property type="match status" value="1"/>
</dbReference>
<dbReference type="InterPro" id="IPR020846">
    <property type="entry name" value="MFS_dom"/>
</dbReference>
<comment type="caution">
    <text evidence="10">The sequence shown here is derived from an EMBL/GenBank/DDBJ whole genome shotgun (WGS) entry which is preliminary data.</text>
</comment>
<evidence type="ECO:0000256" key="3">
    <source>
        <dbReference type="ARBA" id="ARBA00022448"/>
    </source>
</evidence>
<dbReference type="GO" id="GO:0005886">
    <property type="term" value="C:plasma membrane"/>
    <property type="evidence" value="ECO:0007669"/>
    <property type="project" value="UniProtKB-SubCell"/>
</dbReference>
<organism evidence="10 11">
    <name type="scientific">Gordonia terrae</name>
    <dbReference type="NCBI Taxonomy" id="2055"/>
    <lineage>
        <taxon>Bacteria</taxon>
        <taxon>Bacillati</taxon>
        <taxon>Actinomycetota</taxon>
        <taxon>Actinomycetes</taxon>
        <taxon>Mycobacteriales</taxon>
        <taxon>Gordoniaceae</taxon>
        <taxon>Gordonia</taxon>
    </lineage>
</organism>
<feature type="transmembrane region" description="Helical" evidence="8">
    <location>
        <begin position="179"/>
        <end position="198"/>
    </location>
</feature>
<dbReference type="PRINTS" id="PR01036">
    <property type="entry name" value="TCRTETB"/>
</dbReference>
<gene>
    <name evidence="10" type="ORF">CYJ73_13045</name>
</gene>
<feature type="transmembrane region" description="Helical" evidence="8">
    <location>
        <begin position="63"/>
        <end position="83"/>
    </location>
</feature>
<sequence length="491" mass="50402">MTENAALQGTDNRSATGTDRSPVLLIGVLLVAAFVVILNETILSVALPTLMTDLDITAATAQWLTSGFLLTMAIVIPITGYLMQRFTLRSIYIAAMSLFTIGTLVAALAPGFELLIIARVVQASGTALMVPLLMTTILNVVPEQNRGRTMGLVSIVIAVAPAVGPTVSGLILQSLSWRAMFWIVLPIAIGALILGGVFVRNVTERRAAQLDIISVPLSALGFGGIVYGLSSIGESAGGHAPIPPWVPLVVGAVALALFVVRQLKLADRGLALLDLRTFAIAPFRLAVVLMAGFMLTLFGALILLPLYLQNVMGKDVLTTGLVLLPGGLVMGLLAPFVGALFDKVGARPLVLPGTVAVSAGTWLLTTLDAGSSLGMVIAAHVILSAGIAFGLTPLMTSALGSLSPELYSHGSATVSTIQQVAGAAGTALFITLMSRGTQSAIDDGVNPLQAGADGIHLAFVVAACLSLVLIAAAALVRGRTGAPKVGATDPA</sequence>
<feature type="transmembrane region" description="Helical" evidence="8">
    <location>
        <begin position="23"/>
        <end position="43"/>
    </location>
</feature>
<keyword evidence="3" id="KW-0813">Transport</keyword>
<evidence type="ECO:0000256" key="1">
    <source>
        <dbReference type="ARBA" id="ARBA00004651"/>
    </source>
</evidence>
<evidence type="ECO:0000259" key="9">
    <source>
        <dbReference type="PROSITE" id="PS50850"/>
    </source>
</evidence>
<feature type="transmembrane region" description="Helical" evidence="8">
    <location>
        <begin position="152"/>
        <end position="173"/>
    </location>
</feature>
<reference evidence="10 11" key="1">
    <citation type="submission" date="2017-12" db="EMBL/GenBank/DDBJ databases">
        <title>Phylogenetic diversity of female urinary microbiome.</title>
        <authorList>
            <person name="Thomas-White K."/>
            <person name="Wolfe A.J."/>
        </authorList>
    </citation>
    <scope>NUCLEOTIDE SEQUENCE [LARGE SCALE GENOMIC DNA]</scope>
    <source>
        <strain evidence="10 11">UMB0777</strain>
    </source>
</reference>
<evidence type="ECO:0000313" key="11">
    <source>
        <dbReference type="Proteomes" id="UP000234662"/>
    </source>
</evidence>
<feature type="transmembrane region" description="Helical" evidence="8">
    <location>
        <begin position="210"/>
        <end position="230"/>
    </location>
</feature>
<feature type="transmembrane region" description="Helical" evidence="8">
    <location>
        <begin position="90"/>
        <end position="110"/>
    </location>
</feature>
<dbReference type="EMBL" id="PKJC01000008">
    <property type="protein sequence ID" value="PKZ65215.1"/>
    <property type="molecule type" value="Genomic_DNA"/>
</dbReference>
<keyword evidence="6 8" id="KW-1133">Transmembrane helix</keyword>
<dbReference type="InterPro" id="IPR011701">
    <property type="entry name" value="MFS"/>
</dbReference>
<dbReference type="Gene3D" id="1.20.1250.20">
    <property type="entry name" value="MFS general substrate transporter like domains"/>
    <property type="match status" value="1"/>
</dbReference>
<feature type="domain" description="Major facilitator superfamily (MFS) profile" evidence="9">
    <location>
        <begin position="25"/>
        <end position="481"/>
    </location>
</feature>
<feature type="transmembrane region" description="Helical" evidence="8">
    <location>
        <begin position="242"/>
        <end position="260"/>
    </location>
</feature>
<feature type="transmembrane region" description="Helical" evidence="8">
    <location>
        <begin position="116"/>
        <end position="140"/>
    </location>
</feature>
<proteinExistence type="inferred from homology"/>
<name>A0A2I1R7X7_9ACTN</name>
<evidence type="ECO:0000256" key="2">
    <source>
        <dbReference type="ARBA" id="ARBA00008537"/>
    </source>
</evidence>
<feature type="transmembrane region" description="Helical" evidence="8">
    <location>
        <begin position="377"/>
        <end position="400"/>
    </location>
</feature>
<feature type="transmembrane region" description="Helical" evidence="8">
    <location>
        <begin position="412"/>
        <end position="434"/>
    </location>
</feature>
<feature type="transmembrane region" description="Helical" evidence="8">
    <location>
        <begin position="348"/>
        <end position="365"/>
    </location>
</feature>
<evidence type="ECO:0000256" key="7">
    <source>
        <dbReference type="ARBA" id="ARBA00023136"/>
    </source>
</evidence>
<evidence type="ECO:0000256" key="8">
    <source>
        <dbReference type="SAM" id="Phobius"/>
    </source>
</evidence>
<protein>
    <submittedName>
        <fullName evidence="10">MFS transporter</fullName>
    </submittedName>
</protein>
<keyword evidence="7 8" id="KW-0472">Membrane</keyword>